<reference evidence="2" key="1">
    <citation type="journal article" date="2019" name="Int. J. Syst. Evol. Microbiol.">
        <title>The Global Catalogue of Microorganisms (GCM) 10K type strain sequencing project: providing services to taxonomists for standard genome sequencing and annotation.</title>
        <authorList>
            <consortium name="The Broad Institute Genomics Platform"/>
            <consortium name="The Broad Institute Genome Sequencing Center for Infectious Disease"/>
            <person name="Wu L."/>
            <person name="Ma J."/>
        </authorList>
    </citation>
    <scope>NUCLEOTIDE SEQUENCE [LARGE SCALE GENOMIC DNA]</scope>
    <source>
        <strain evidence="2">CGMCC 4.7682</strain>
    </source>
</reference>
<dbReference type="EMBL" id="JBHRWI010000025">
    <property type="protein sequence ID" value="MFC3512778.1"/>
    <property type="molecule type" value="Genomic_DNA"/>
</dbReference>
<evidence type="ECO:0000313" key="2">
    <source>
        <dbReference type="Proteomes" id="UP001595764"/>
    </source>
</evidence>
<dbReference type="Proteomes" id="UP001595764">
    <property type="component" value="Unassembled WGS sequence"/>
</dbReference>
<keyword evidence="2" id="KW-1185">Reference proteome</keyword>
<sequence>MDGLKDAEFVAAEAGLLDDAFQLAQARGAVRRLARQPHADR</sequence>
<name>A0ABV7QHR7_9PSEU</name>
<proteinExistence type="predicted"/>
<dbReference type="RefSeq" id="WP_377876458.1">
    <property type="nucleotide sequence ID" value="NZ_JBHMAY010000096.1"/>
</dbReference>
<accession>A0ABV7QHR7</accession>
<gene>
    <name evidence="1" type="ORF">ACFORO_21595</name>
</gene>
<evidence type="ECO:0000313" key="1">
    <source>
        <dbReference type="EMBL" id="MFC3512778.1"/>
    </source>
</evidence>
<protein>
    <submittedName>
        <fullName evidence="1">Uncharacterized protein</fullName>
    </submittedName>
</protein>
<comment type="caution">
    <text evidence="1">The sequence shown here is derived from an EMBL/GenBank/DDBJ whole genome shotgun (WGS) entry which is preliminary data.</text>
</comment>
<organism evidence="1 2">
    <name type="scientific">Amycolatopsis halotolerans</name>
    <dbReference type="NCBI Taxonomy" id="330083"/>
    <lineage>
        <taxon>Bacteria</taxon>
        <taxon>Bacillati</taxon>
        <taxon>Actinomycetota</taxon>
        <taxon>Actinomycetes</taxon>
        <taxon>Pseudonocardiales</taxon>
        <taxon>Pseudonocardiaceae</taxon>
        <taxon>Amycolatopsis</taxon>
    </lineage>
</organism>